<gene>
    <name evidence="2" type="ORF">QLX08_009332</name>
</gene>
<keyword evidence="3" id="KW-1185">Reference proteome</keyword>
<reference evidence="2 3" key="1">
    <citation type="submission" date="2024-05" db="EMBL/GenBank/DDBJ databases">
        <title>The nuclear and mitochondrial genome assemblies of Tetragonisca angustula (Apidae: Meliponini), a tiny yet remarkable pollinator in the Neotropics.</title>
        <authorList>
            <person name="Ferrari R."/>
            <person name="Ricardo P.C."/>
            <person name="Dias F.C."/>
            <person name="Araujo N.S."/>
            <person name="Soares D.O."/>
            <person name="Zhou Q.-S."/>
            <person name="Zhu C.-D."/>
            <person name="Coutinho L."/>
            <person name="Airas M.C."/>
            <person name="Batista T.M."/>
        </authorList>
    </citation>
    <scope>NUCLEOTIDE SEQUENCE [LARGE SCALE GENOMIC DNA]</scope>
    <source>
        <strain evidence="2">ASF017062</strain>
        <tissue evidence="2">Abdomen</tissue>
    </source>
</reference>
<name>A0AAW0ZGQ0_9HYME</name>
<comment type="caution">
    <text evidence="2">The sequence shown here is derived from an EMBL/GenBank/DDBJ whole genome shotgun (WGS) entry which is preliminary data.</text>
</comment>
<evidence type="ECO:0000256" key="1">
    <source>
        <dbReference type="SAM" id="MobiDB-lite"/>
    </source>
</evidence>
<evidence type="ECO:0000313" key="3">
    <source>
        <dbReference type="Proteomes" id="UP001432146"/>
    </source>
</evidence>
<dbReference type="Proteomes" id="UP001432146">
    <property type="component" value="Unassembled WGS sequence"/>
</dbReference>
<protein>
    <submittedName>
        <fullName evidence="2">Uncharacterized protein</fullName>
    </submittedName>
</protein>
<accession>A0AAW0ZGQ0</accession>
<feature type="region of interest" description="Disordered" evidence="1">
    <location>
        <begin position="45"/>
        <end position="65"/>
    </location>
</feature>
<organism evidence="2 3">
    <name type="scientific">Tetragonisca angustula</name>
    <dbReference type="NCBI Taxonomy" id="166442"/>
    <lineage>
        <taxon>Eukaryota</taxon>
        <taxon>Metazoa</taxon>
        <taxon>Ecdysozoa</taxon>
        <taxon>Arthropoda</taxon>
        <taxon>Hexapoda</taxon>
        <taxon>Insecta</taxon>
        <taxon>Pterygota</taxon>
        <taxon>Neoptera</taxon>
        <taxon>Endopterygota</taxon>
        <taxon>Hymenoptera</taxon>
        <taxon>Apocrita</taxon>
        <taxon>Aculeata</taxon>
        <taxon>Apoidea</taxon>
        <taxon>Anthophila</taxon>
        <taxon>Apidae</taxon>
        <taxon>Tetragonisca</taxon>
    </lineage>
</organism>
<dbReference type="EMBL" id="JAWNGG020000205">
    <property type="protein sequence ID" value="KAK9296718.1"/>
    <property type="molecule type" value="Genomic_DNA"/>
</dbReference>
<feature type="region of interest" description="Disordered" evidence="1">
    <location>
        <begin position="78"/>
        <end position="112"/>
    </location>
</feature>
<dbReference type="AlphaFoldDB" id="A0AAW0ZGQ0"/>
<proteinExistence type="predicted"/>
<evidence type="ECO:0000313" key="2">
    <source>
        <dbReference type="EMBL" id="KAK9296718.1"/>
    </source>
</evidence>
<sequence length="159" mass="19196">MEEFKRELLSSLCERMKREMTQMQWVEPPPPSSLQKRLREIREEINPALKERKERDREEDGEERMDIVEEKWSEVVERKASMRSNDQSNRQRSEHTYMRRMDQSGKRIPRPPKRAAITLTVAPGSNTKYAEIMKEVRRVKLNELRIEDIAANPSQWWQW</sequence>
<feature type="compositionally biased region" description="Basic and acidic residues" evidence="1">
    <location>
        <begin position="89"/>
        <end position="105"/>
    </location>
</feature>